<evidence type="ECO:0000313" key="1">
    <source>
        <dbReference type="EMBL" id="MFD1933985.1"/>
    </source>
</evidence>
<sequence>MARTGSGDGISADAVEGLLAYAATQRGFGGGAMRSVERAIADARVLAARDPVAYAGLLARALRTGARHLMSRGSPAMALPLAEEALGLARSIGGAPLVMALGCTAEVLTALGRKEEAFMLLAEAEKE</sequence>
<dbReference type="InterPro" id="IPR011990">
    <property type="entry name" value="TPR-like_helical_dom_sf"/>
</dbReference>
<protein>
    <submittedName>
        <fullName evidence="1">Uncharacterized protein</fullName>
    </submittedName>
</protein>
<dbReference type="Proteomes" id="UP001597368">
    <property type="component" value="Unassembled WGS sequence"/>
</dbReference>
<dbReference type="EMBL" id="JBHUFV010000033">
    <property type="protein sequence ID" value="MFD1933985.1"/>
    <property type="molecule type" value="Genomic_DNA"/>
</dbReference>
<dbReference type="SUPFAM" id="SSF48452">
    <property type="entry name" value="TPR-like"/>
    <property type="match status" value="1"/>
</dbReference>
<gene>
    <name evidence="1" type="ORF">ACFSKW_21195</name>
</gene>
<organism evidence="1 2">
    <name type="scientific">Nonomuraea mangrovi</name>
    <dbReference type="NCBI Taxonomy" id="2316207"/>
    <lineage>
        <taxon>Bacteria</taxon>
        <taxon>Bacillati</taxon>
        <taxon>Actinomycetota</taxon>
        <taxon>Actinomycetes</taxon>
        <taxon>Streptosporangiales</taxon>
        <taxon>Streptosporangiaceae</taxon>
        <taxon>Nonomuraea</taxon>
    </lineage>
</organism>
<dbReference type="Gene3D" id="1.25.40.10">
    <property type="entry name" value="Tetratricopeptide repeat domain"/>
    <property type="match status" value="1"/>
</dbReference>
<keyword evidence="2" id="KW-1185">Reference proteome</keyword>
<accession>A0ABW4SYQ6</accession>
<name>A0ABW4SYQ6_9ACTN</name>
<dbReference type="RefSeq" id="WP_379574028.1">
    <property type="nucleotide sequence ID" value="NZ_JBHUFV010000033.1"/>
</dbReference>
<comment type="caution">
    <text evidence="1">The sequence shown here is derived from an EMBL/GenBank/DDBJ whole genome shotgun (WGS) entry which is preliminary data.</text>
</comment>
<evidence type="ECO:0000313" key="2">
    <source>
        <dbReference type="Proteomes" id="UP001597368"/>
    </source>
</evidence>
<proteinExistence type="predicted"/>
<reference evidence="2" key="1">
    <citation type="journal article" date="2019" name="Int. J. Syst. Evol. Microbiol.">
        <title>The Global Catalogue of Microorganisms (GCM) 10K type strain sequencing project: providing services to taxonomists for standard genome sequencing and annotation.</title>
        <authorList>
            <consortium name="The Broad Institute Genomics Platform"/>
            <consortium name="The Broad Institute Genome Sequencing Center for Infectious Disease"/>
            <person name="Wu L."/>
            <person name="Ma J."/>
        </authorList>
    </citation>
    <scope>NUCLEOTIDE SEQUENCE [LARGE SCALE GENOMIC DNA]</scope>
    <source>
        <strain evidence="2">ICMP 6774ER</strain>
    </source>
</reference>